<reference evidence="2" key="1">
    <citation type="submission" date="2021-09" db="EMBL/GenBank/DDBJ databases">
        <authorList>
            <consortium name="AG Swart"/>
            <person name="Singh M."/>
            <person name="Singh A."/>
            <person name="Seah K."/>
            <person name="Emmerich C."/>
        </authorList>
    </citation>
    <scope>NUCLEOTIDE SEQUENCE</scope>
    <source>
        <strain evidence="2">ATCC30299</strain>
    </source>
</reference>
<evidence type="ECO:0000313" key="2">
    <source>
        <dbReference type="EMBL" id="CAG9321256.1"/>
    </source>
</evidence>
<protein>
    <submittedName>
        <fullName evidence="2">Uncharacterized protein</fullName>
    </submittedName>
</protein>
<accession>A0AAU9J6C8</accession>
<comment type="caution">
    <text evidence="2">The sequence shown here is derived from an EMBL/GenBank/DDBJ whole genome shotgun (WGS) entry which is preliminary data.</text>
</comment>
<proteinExistence type="predicted"/>
<evidence type="ECO:0000256" key="1">
    <source>
        <dbReference type="SAM" id="Phobius"/>
    </source>
</evidence>
<dbReference type="Proteomes" id="UP001162131">
    <property type="component" value="Unassembled WGS sequence"/>
</dbReference>
<dbReference type="AlphaFoldDB" id="A0AAU9J6C8"/>
<keyword evidence="3" id="KW-1185">Reference proteome</keyword>
<evidence type="ECO:0000313" key="3">
    <source>
        <dbReference type="Proteomes" id="UP001162131"/>
    </source>
</evidence>
<keyword evidence="1" id="KW-1133">Transmembrane helix</keyword>
<keyword evidence="1" id="KW-0812">Transmembrane</keyword>
<keyword evidence="1" id="KW-0472">Membrane</keyword>
<gene>
    <name evidence="2" type="ORF">BSTOLATCC_MIC28543</name>
</gene>
<name>A0AAU9J6C8_9CILI</name>
<sequence>MVLTRLLRRSFTLAARDVKPLHPSDPKAKIPIYVNGVRTFPPTIDEHGRITYYHEFPEDWKPYSMNYVGHGWLIVTQIFLWASVFFYDQKIKNITEKEREI</sequence>
<dbReference type="EMBL" id="CAJZBQ010000028">
    <property type="protein sequence ID" value="CAG9321256.1"/>
    <property type="molecule type" value="Genomic_DNA"/>
</dbReference>
<feature type="transmembrane region" description="Helical" evidence="1">
    <location>
        <begin position="67"/>
        <end position="87"/>
    </location>
</feature>
<organism evidence="2 3">
    <name type="scientific">Blepharisma stoltei</name>
    <dbReference type="NCBI Taxonomy" id="1481888"/>
    <lineage>
        <taxon>Eukaryota</taxon>
        <taxon>Sar</taxon>
        <taxon>Alveolata</taxon>
        <taxon>Ciliophora</taxon>
        <taxon>Postciliodesmatophora</taxon>
        <taxon>Heterotrichea</taxon>
        <taxon>Heterotrichida</taxon>
        <taxon>Blepharismidae</taxon>
        <taxon>Blepharisma</taxon>
    </lineage>
</organism>